<dbReference type="EMBL" id="CP022383">
    <property type="protein sequence ID" value="ATA78528.1"/>
    <property type="molecule type" value="Genomic_DNA"/>
</dbReference>
<evidence type="ECO:0000313" key="3">
    <source>
        <dbReference type="EMBL" id="SQA76544.1"/>
    </source>
</evidence>
<dbReference type="AlphaFoldDB" id="A0A250F390"/>
<dbReference type="RefSeq" id="WP_002678111.1">
    <property type="nucleotide sequence ID" value="NZ_CAUOYI010000031.1"/>
</dbReference>
<evidence type="ECO:0000313" key="6">
    <source>
        <dbReference type="Proteomes" id="UP000249902"/>
    </source>
</evidence>
<evidence type="ECO:0000313" key="4">
    <source>
        <dbReference type="Proteomes" id="UP000217301"/>
    </source>
</evidence>
<evidence type="ECO:0000313" key="5">
    <source>
        <dbReference type="Proteomes" id="UP000217334"/>
    </source>
</evidence>
<protein>
    <submittedName>
        <fullName evidence="1">Uncharacterized protein</fullName>
    </submittedName>
</protein>
<sequence>MNEEQKEYLDNLKQEALDAVKNLLGYLKSMRPNGFISTEGEIDARDVYVDIMYHLRDFIYKRNSIK</sequence>
<evidence type="ECO:0000313" key="1">
    <source>
        <dbReference type="EMBL" id="ATA78528.1"/>
    </source>
</evidence>
<dbReference type="STRING" id="553177.CAPSP0001_1562"/>
<dbReference type="Proteomes" id="UP000217301">
    <property type="component" value="Chromosome"/>
</dbReference>
<accession>A0A250F390</accession>
<dbReference type="Proteomes" id="UP000249902">
    <property type="component" value="Unassembled WGS sequence"/>
</dbReference>
<proteinExistence type="predicted"/>
<gene>
    <name evidence="2" type="ORF">CGC55_00795</name>
    <name evidence="1" type="ORF">CGC59_02030</name>
    <name evidence="3" type="ORF">NCTC11653_02469</name>
</gene>
<name>A0A250F390_CAPSP</name>
<reference evidence="3 6" key="3">
    <citation type="submission" date="2018-06" db="EMBL/GenBank/DDBJ databases">
        <authorList>
            <consortium name="Pathogen Informatics"/>
            <person name="Doyle S."/>
        </authorList>
    </citation>
    <scope>NUCLEOTIDE SEQUENCE [LARGE SCALE GENOMIC DNA]</scope>
    <source>
        <strain evidence="3 6">NCTC11653</strain>
    </source>
</reference>
<evidence type="ECO:0000313" key="2">
    <source>
        <dbReference type="EMBL" id="ATA83125.1"/>
    </source>
</evidence>
<organism evidence="1 5">
    <name type="scientific">Capnocytophaga sputigena</name>
    <dbReference type="NCBI Taxonomy" id="1019"/>
    <lineage>
        <taxon>Bacteria</taxon>
        <taxon>Pseudomonadati</taxon>
        <taxon>Bacteroidota</taxon>
        <taxon>Flavobacteriia</taxon>
        <taxon>Flavobacteriales</taxon>
        <taxon>Flavobacteriaceae</taxon>
        <taxon>Capnocytophaga</taxon>
    </lineage>
</organism>
<dbReference type="EMBL" id="UAVP01000011">
    <property type="protein sequence ID" value="SQA76544.1"/>
    <property type="molecule type" value="Genomic_DNA"/>
</dbReference>
<reference evidence="1" key="1">
    <citation type="journal article" date="2017" name="Genome Announc.">
        <title>Twelve Complete Reference Genomes of Clinical Isolates in the Capnocytophaga Genus.</title>
        <authorList>
            <person name="Villarma A."/>
            <person name="Gulvik C.A."/>
            <person name="Rowe L.A."/>
            <person name="Sheth M."/>
            <person name="Juieng P."/>
            <person name="Nicholson A.C."/>
            <person name="Loparev V.N."/>
            <person name="McQuiston J.R."/>
        </authorList>
    </citation>
    <scope>NUCLEOTIDE SEQUENCE</scope>
    <source>
        <strain evidence="1">H4486</strain>
        <strain evidence="2">KC1668</strain>
    </source>
</reference>
<keyword evidence="4" id="KW-1185">Reference proteome</keyword>
<reference evidence="4 5" key="2">
    <citation type="submission" date="2017-06" db="EMBL/GenBank/DDBJ databases">
        <title>Capnocytophaga spp. assemblies.</title>
        <authorList>
            <person name="Gulvik C.A."/>
        </authorList>
    </citation>
    <scope>NUCLEOTIDE SEQUENCE [LARGE SCALE GENOMIC DNA]</scope>
    <source>
        <strain evidence="5">H4486</strain>
        <strain evidence="4">KC1668</strain>
    </source>
</reference>
<dbReference type="EMBL" id="CP022385">
    <property type="protein sequence ID" value="ATA83125.1"/>
    <property type="molecule type" value="Genomic_DNA"/>
</dbReference>
<dbReference type="KEGG" id="cspu:CGC55_00795"/>
<dbReference type="Proteomes" id="UP000217334">
    <property type="component" value="Chromosome"/>
</dbReference>